<comment type="catalytic activity">
    <reaction evidence="1">
        <text>ATP + protein L-histidine = ADP + protein N-phospho-L-histidine.</text>
        <dbReference type="EC" id="2.7.13.3"/>
    </reaction>
</comment>
<dbReference type="SUPFAM" id="SSF55874">
    <property type="entry name" value="ATPase domain of HSP90 chaperone/DNA topoisomerase II/histidine kinase"/>
    <property type="match status" value="1"/>
</dbReference>
<dbReference type="SMART" id="SM00304">
    <property type="entry name" value="HAMP"/>
    <property type="match status" value="1"/>
</dbReference>
<dbReference type="InterPro" id="IPR050428">
    <property type="entry name" value="TCS_sensor_his_kinase"/>
</dbReference>
<dbReference type="GO" id="GO:0005886">
    <property type="term" value="C:plasma membrane"/>
    <property type="evidence" value="ECO:0007669"/>
    <property type="project" value="TreeGrafter"/>
</dbReference>
<dbReference type="InterPro" id="IPR003661">
    <property type="entry name" value="HisK_dim/P_dom"/>
</dbReference>
<proteinExistence type="predicted"/>
<dbReference type="PRINTS" id="PR00344">
    <property type="entry name" value="BCTRLSENSOR"/>
</dbReference>
<keyword evidence="5" id="KW-0808">Transferase</keyword>
<dbReference type="FunFam" id="3.30.565.10:FF:000006">
    <property type="entry name" value="Sensor histidine kinase WalK"/>
    <property type="match status" value="1"/>
</dbReference>
<dbReference type="InterPro" id="IPR004358">
    <property type="entry name" value="Sig_transdc_His_kin-like_C"/>
</dbReference>
<evidence type="ECO:0000256" key="4">
    <source>
        <dbReference type="ARBA" id="ARBA00022553"/>
    </source>
</evidence>
<evidence type="ECO:0000256" key="5">
    <source>
        <dbReference type="ARBA" id="ARBA00022679"/>
    </source>
</evidence>
<protein>
    <recommendedName>
        <fullName evidence="3">histidine kinase</fullName>
        <ecNumber evidence="3">2.7.13.3</ecNumber>
    </recommendedName>
</protein>
<evidence type="ECO:0000313" key="15">
    <source>
        <dbReference type="Proteomes" id="UP000824238"/>
    </source>
</evidence>
<dbReference type="PANTHER" id="PTHR45436">
    <property type="entry name" value="SENSOR HISTIDINE KINASE YKOH"/>
    <property type="match status" value="1"/>
</dbReference>
<evidence type="ECO:0000259" key="13">
    <source>
        <dbReference type="PROSITE" id="PS50885"/>
    </source>
</evidence>
<feature type="transmembrane region" description="Helical" evidence="11">
    <location>
        <begin position="176"/>
        <end position="194"/>
    </location>
</feature>
<reference evidence="14" key="1">
    <citation type="submission" date="2020-10" db="EMBL/GenBank/DDBJ databases">
        <authorList>
            <person name="Gilroy R."/>
        </authorList>
    </citation>
    <scope>NUCLEOTIDE SEQUENCE</scope>
    <source>
        <strain evidence="14">ChiGjej3B3-7149</strain>
    </source>
</reference>
<comment type="subcellular location">
    <subcellularLocation>
        <location evidence="2">Membrane</location>
    </subcellularLocation>
</comment>
<dbReference type="CDD" id="cd06225">
    <property type="entry name" value="HAMP"/>
    <property type="match status" value="1"/>
</dbReference>
<dbReference type="EC" id="2.7.13.3" evidence="3"/>
<keyword evidence="8 11" id="KW-1133">Transmembrane helix</keyword>
<evidence type="ECO:0000313" key="14">
    <source>
        <dbReference type="EMBL" id="HIR54133.1"/>
    </source>
</evidence>
<feature type="transmembrane region" description="Helical" evidence="11">
    <location>
        <begin position="20"/>
        <end position="40"/>
    </location>
</feature>
<keyword evidence="4" id="KW-0597">Phosphoprotein</keyword>
<comment type="caution">
    <text evidence="14">The sequence shown here is derived from an EMBL/GenBank/DDBJ whole genome shotgun (WGS) entry which is preliminary data.</text>
</comment>
<evidence type="ECO:0000256" key="2">
    <source>
        <dbReference type="ARBA" id="ARBA00004370"/>
    </source>
</evidence>
<dbReference type="SUPFAM" id="SSF158472">
    <property type="entry name" value="HAMP domain-like"/>
    <property type="match status" value="1"/>
</dbReference>
<evidence type="ECO:0000256" key="10">
    <source>
        <dbReference type="ARBA" id="ARBA00023136"/>
    </source>
</evidence>
<dbReference type="AlphaFoldDB" id="A0A9D1DJU6"/>
<evidence type="ECO:0000256" key="1">
    <source>
        <dbReference type="ARBA" id="ARBA00000085"/>
    </source>
</evidence>
<dbReference type="PROSITE" id="PS50109">
    <property type="entry name" value="HIS_KIN"/>
    <property type="match status" value="1"/>
</dbReference>
<dbReference type="CDD" id="cd00082">
    <property type="entry name" value="HisKA"/>
    <property type="match status" value="1"/>
</dbReference>
<name>A0A9D1DJU6_9FIRM</name>
<dbReference type="SMART" id="SM00388">
    <property type="entry name" value="HisKA"/>
    <property type="match status" value="1"/>
</dbReference>
<dbReference type="Pfam" id="PF00512">
    <property type="entry name" value="HisKA"/>
    <property type="match status" value="1"/>
</dbReference>
<evidence type="ECO:0000256" key="3">
    <source>
        <dbReference type="ARBA" id="ARBA00012438"/>
    </source>
</evidence>
<dbReference type="InterPro" id="IPR036097">
    <property type="entry name" value="HisK_dim/P_sf"/>
</dbReference>
<dbReference type="GO" id="GO:0000155">
    <property type="term" value="F:phosphorelay sensor kinase activity"/>
    <property type="evidence" value="ECO:0007669"/>
    <property type="project" value="InterPro"/>
</dbReference>
<dbReference type="InterPro" id="IPR003594">
    <property type="entry name" value="HATPase_dom"/>
</dbReference>
<dbReference type="EMBL" id="DVHH01000019">
    <property type="protein sequence ID" value="HIR54133.1"/>
    <property type="molecule type" value="Genomic_DNA"/>
</dbReference>
<gene>
    <name evidence="14" type="ORF">IAD36_00800</name>
</gene>
<evidence type="ECO:0000259" key="12">
    <source>
        <dbReference type="PROSITE" id="PS50109"/>
    </source>
</evidence>
<sequence>MKRDGTKRRGITERVQFKFVLSFCALLAGLIILLNSYPIAASRDLVASEKESSLLGQAAVISSSLSALSPLEPDSVGQVMDLLELASSSRVLVTDESGFVLYDTGSPSAKGRLAMLAEVALALEGRQVFHSVFSGGAFVSTAAMPVRAGGVTLGAVCVREYDEAQAELILSFQNRLVTISVAASFAALALTVIFSRALTRRITRLAEAIRVVRGGDYAHRLKPEGNDELTELCEEFNNMTQTLETTEQQRRRFVSDASHELKTPLAAIRLLADSIEQNEGMDEATMREFVSDIGTEADRLQRTTEKLLDLSRRDDGASSPRVPVDLAEVARSTLRLLSPLAAKLGVSLRCEPEAGCIISAPEDDVYQIIFNLAENAVKYNVEGGSVDISVRREGGRVLLIVEDRGIGIPEADLPNIFSRFYRVDKARSREKGGSGLGLSIVHDAVSALGGSIEVEAREGGGTRFTVSFPEPGEGEGA</sequence>
<evidence type="ECO:0000256" key="9">
    <source>
        <dbReference type="ARBA" id="ARBA00023012"/>
    </source>
</evidence>
<organism evidence="14 15">
    <name type="scientific">Candidatus Scatomorpha intestinigallinarum</name>
    <dbReference type="NCBI Taxonomy" id="2840923"/>
    <lineage>
        <taxon>Bacteria</taxon>
        <taxon>Bacillati</taxon>
        <taxon>Bacillota</taxon>
        <taxon>Clostridia</taxon>
        <taxon>Eubacteriales</taxon>
        <taxon>Candidatus Scatomorpha</taxon>
    </lineage>
</organism>
<dbReference type="InterPro" id="IPR003660">
    <property type="entry name" value="HAMP_dom"/>
</dbReference>
<keyword evidence="6 11" id="KW-0812">Transmembrane</keyword>
<reference evidence="14" key="2">
    <citation type="journal article" date="2021" name="PeerJ">
        <title>Extensive microbial diversity within the chicken gut microbiome revealed by metagenomics and culture.</title>
        <authorList>
            <person name="Gilroy R."/>
            <person name="Ravi A."/>
            <person name="Getino M."/>
            <person name="Pursley I."/>
            <person name="Horton D.L."/>
            <person name="Alikhan N.F."/>
            <person name="Baker D."/>
            <person name="Gharbi K."/>
            <person name="Hall N."/>
            <person name="Watson M."/>
            <person name="Adriaenssens E.M."/>
            <person name="Foster-Nyarko E."/>
            <person name="Jarju S."/>
            <person name="Secka A."/>
            <person name="Antonio M."/>
            <person name="Oren A."/>
            <person name="Chaudhuri R.R."/>
            <person name="La Ragione R."/>
            <person name="Hildebrand F."/>
            <person name="Pallen M.J."/>
        </authorList>
    </citation>
    <scope>NUCLEOTIDE SEQUENCE</scope>
    <source>
        <strain evidence="14">ChiGjej3B3-7149</strain>
    </source>
</reference>
<dbReference type="Gene3D" id="6.10.340.10">
    <property type="match status" value="1"/>
</dbReference>
<keyword evidence="7 14" id="KW-0418">Kinase</keyword>
<dbReference type="Proteomes" id="UP000824238">
    <property type="component" value="Unassembled WGS sequence"/>
</dbReference>
<evidence type="ECO:0000256" key="7">
    <source>
        <dbReference type="ARBA" id="ARBA00022777"/>
    </source>
</evidence>
<accession>A0A9D1DJU6</accession>
<dbReference type="Pfam" id="PF00672">
    <property type="entry name" value="HAMP"/>
    <property type="match status" value="1"/>
</dbReference>
<dbReference type="Gene3D" id="3.30.565.10">
    <property type="entry name" value="Histidine kinase-like ATPase, C-terminal domain"/>
    <property type="match status" value="1"/>
</dbReference>
<dbReference type="Gene3D" id="1.10.287.130">
    <property type="match status" value="1"/>
</dbReference>
<dbReference type="InterPro" id="IPR036890">
    <property type="entry name" value="HATPase_C_sf"/>
</dbReference>
<dbReference type="PROSITE" id="PS50885">
    <property type="entry name" value="HAMP"/>
    <property type="match status" value="1"/>
</dbReference>
<evidence type="ECO:0000256" key="11">
    <source>
        <dbReference type="SAM" id="Phobius"/>
    </source>
</evidence>
<dbReference type="SUPFAM" id="SSF47384">
    <property type="entry name" value="Homodimeric domain of signal transducing histidine kinase"/>
    <property type="match status" value="1"/>
</dbReference>
<keyword evidence="9" id="KW-0902">Two-component regulatory system</keyword>
<dbReference type="CDD" id="cd00075">
    <property type="entry name" value="HATPase"/>
    <property type="match status" value="1"/>
</dbReference>
<dbReference type="Pfam" id="PF02518">
    <property type="entry name" value="HATPase_c"/>
    <property type="match status" value="1"/>
</dbReference>
<feature type="domain" description="HAMP" evidence="13">
    <location>
        <begin position="196"/>
        <end position="248"/>
    </location>
</feature>
<dbReference type="PANTHER" id="PTHR45436:SF5">
    <property type="entry name" value="SENSOR HISTIDINE KINASE TRCS"/>
    <property type="match status" value="1"/>
</dbReference>
<dbReference type="SMART" id="SM00387">
    <property type="entry name" value="HATPase_c"/>
    <property type="match status" value="1"/>
</dbReference>
<feature type="domain" description="Histidine kinase" evidence="12">
    <location>
        <begin position="256"/>
        <end position="472"/>
    </location>
</feature>
<keyword evidence="10 11" id="KW-0472">Membrane</keyword>
<dbReference type="InterPro" id="IPR005467">
    <property type="entry name" value="His_kinase_dom"/>
</dbReference>
<evidence type="ECO:0000256" key="8">
    <source>
        <dbReference type="ARBA" id="ARBA00022989"/>
    </source>
</evidence>
<evidence type="ECO:0000256" key="6">
    <source>
        <dbReference type="ARBA" id="ARBA00022692"/>
    </source>
</evidence>